<dbReference type="GO" id="GO:2000762">
    <property type="term" value="P:regulation of phenylpropanoid metabolic process"/>
    <property type="evidence" value="ECO:0007669"/>
    <property type="project" value="InterPro"/>
</dbReference>
<dbReference type="Gene3D" id="2.120.10.80">
    <property type="entry name" value="Kelch-type beta propeller"/>
    <property type="match status" value="1"/>
</dbReference>
<dbReference type="GO" id="GO:0005829">
    <property type="term" value="C:cytosol"/>
    <property type="evidence" value="ECO:0007669"/>
    <property type="project" value="TreeGrafter"/>
</dbReference>
<dbReference type="InterPro" id="IPR044595">
    <property type="entry name" value="KMD1-4"/>
</dbReference>
<evidence type="ECO:0000313" key="3">
    <source>
        <dbReference type="RefSeq" id="XP_039133490.1"/>
    </source>
</evidence>
<dbReference type="SMART" id="SM00612">
    <property type="entry name" value="Kelch"/>
    <property type="match status" value="2"/>
</dbReference>
<keyword evidence="2" id="KW-1185">Reference proteome</keyword>
<dbReference type="PANTHER" id="PTHR46407:SF21">
    <property type="entry name" value="F-BOX_KELCH-REPEAT PROTEIN SKIP20"/>
    <property type="match status" value="1"/>
</dbReference>
<dbReference type="Gene3D" id="1.20.1280.50">
    <property type="match status" value="1"/>
</dbReference>
<dbReference type="GeneID" id="120270524"/>
<evidence type="ECO:0000313" key="2">
    <source>
        <dbReference type="Proteomes" id="UP001515500"/>
    </source>
</evidence>
<dbReference type="GO" id="GO:0080037">
    <property type="term" value="P:negative regulation of cytokinin-activated signaling pathway"/>
    <property type="evidence" value="ECO:0007669"/>
    <property type="project" value="InterPro"/>
</dbReference>
<dbReference type="AlphaFoldDB" id="A0AB40C3B4"/>
<dbReference type="CDD" id="cd22152">
    <property type="entry name" value="F-box_AtAFR-like"/>
    <property type="match status" value="1"/>
</dbReference>
<dbReference type="SUPFAM" id="SSF81383">
    <property type="entry name" value="F-box domain"/>
    <property type="match status" value="1"/>
</dbReference>
<proteinExistence type="predicted"/>
<feature type="domain" description="F-box" evidence="1">
    <location>
        <begin position="12"/>
        <end position="52"/>
    </location>
</feature>
<dbReference type="PANTHER" id="PTHR46407">
    <property type="entry name" value="OS02G0208700 PROTEIN"/>
    <property type="match status" value="1"/>
</dbReference>
<dbReference type="InterPro" id="IPR001810">
    <property type="entry name" value="F-box_dom"/>
</dbReference>
<dbReference type="SUPFAM" id="SSF117281">
    <property type="entry name" value="Kelch motif"/>
    <property type="match status" value="1"/>
</dbReference>
<dbReference type="InterPro" id="IPR015915">
    <property type="entry name" value="Kelch-typ_b-propeller"/>
</dbReference>
<gene>
    <name evidence="3" type="primary">LOC120270524</name>
</gene>
<dbReference type="Proteomes" id="UP001515500">
    <property type="component" value="Chromosome 10"/>
</dbReference>
<sequence>MNGCDEEKVLIPGLPEDIALDCLARVPHRFHQGLRPVCRRWCQLVTSPEFYLHRERIGTAEDLIFLVQARPVEKVEGGVDLVTAGESKAEFRLPRCSLVAYNVTMDVWGRVGEVPVFARAAAAEGKVVVMGGWDPESLEPMREVGVVDPVTGRRRVGKAMTTARSFFAAAAMDGRVFVAGGHDSQKNALKTAEAYDVEMDDWVELPAMEEERDECQGAVVGGKFWAVSGYRTEGQGRFDPMAECYDPATEGWIKVEGIWEEGGGAPSAAFFAAAEGERLGYVDGRGAREYEKGWKGAVAGPEGMRAVAVAAATGERVFAMGTEVDGRGHVGWVLEKWEVETGSDA</sequence>
<evidence type="ECO:0000259" key="1">
    <source>
        <dbReference type="Pfam" id="PF00646"/>
    </source>
</evidence>
<accession>A0AB40C3B4</accession>
<dbReference type="InterPro" id="IPR006652">
    <property type="entry name" value="Kelch_1"/>
</dbReference>
<dbReference type="InterPro" id="IPR036047">
    <property type="entry name" value="F-box-like_dom_sf"/>
</dbReference>
<dbReference type="Pfam" id="PF01344">
    <property type="entry name" value="Kelch_1"/>
    <property type="match status" value="1"/>
</dbReference>
<name>A0AB40C3B4_DIOCR</name>
<organism evidence="2 3">
    <name type="scientific">Dioscorea cayennensis subsp. rotundata</name>
    <name type="common">White Guinea yam</name>
    <name type="synonym">Dioscorea rotundata</name>
    <dbReference type="NCBI Taxonomy" id="55577"/>
    <lineage>
        <taxon>Eukaryota</taxon>
        <taxon>Viridiplantae</taxon>
        <taxon>Streptophyta</taxon>
        <taxon>Embryophyta</taxon>
        <taxon>Tracheophyta</taxon>
        <taxon>Spermatophyta</taxon>
        <taxon>Magnoliopsida</taxon>
        <taxon>Liliopsida</taxon>
        <taxon>Dioscoreales</taxon>
        <taxon>Dioscoreaceae</taxon>
        <taxon>Dioscorea</taxon>
    </lineage>
</organism>
<protein>
    <submittedName>
        <fullName evidence="3">LOW QUALITY PROTEIN: F-box/kelch-repeat protein At2g44130-like</fullName>
    </submittedName>
</protein>
<reference evidence="3" key="1">
    <citation type="submission" date="2025-08" db="UniProtKB">
        <authorList>
            <consortium name="RefSeq"/>
        </authorList>
    </citation>
    <scope>IDENTIFICATION</scope>
</reference>
<dbReference type="RefSeq" id="XP_039133490.1">
    <property type="nucleotide sequence ID" value="XM_039277556.1"/>
</dbReference>
<dbReference type="Pfam" id="PF00646">
    <property type="entry name" value="F-box"/>
    <property type="match status" value="1"/>
</dbReference>